<evidence type="ECO:0000313" key="3">
    <source>
        <dbReference type="EMBL" id="SFE30455.1"/>
    </source>
</evidence>
<dbReference type="EMBL" id="FOMR01000012">
    <property type="protein sequence ID" value="SFE30455.1"/>
    <property type="molecule type" value="Genomic_DNA"/>
</dbReference>
<dbReference type="GO" id="GO:0006508">
    <property type="term" value="P:proteolysis"/>
    <property type="evidence" value="ECO:0007669"/>
    <property type="project" value="UniProtKB-KW"/>
</dbReference>
<sequence length="284" mass="30931">MNGIREKDAWMMNGYVGILAIAVLAAVTVMSFLEAQFVIGGIALVIAIALGSGITLVQPNQAAVVIFLGKYMGSIRKEGIAITVPFSVRRMVSLRVRNFNSSQLKVNDVNGNPIEIAAVIVFKVVDAAKAVFEVDRYEQYVEIQSETAIRAVATQYPYDTFTEDEMTLRGNAEEVSAQLAKDLQERLTVAGVEVLETRLTHLAYSTEVAQAMLQRQQASAIIAARKQIVEGAVGMVEEAIAQLEKDGTVELDEERRATMVNNLMVSIVSENGSQPVINTGSLYQ</sequence>
<keyword evidence="1" id="KW-0472">Membrane</keyword>
<keyword evidence="1" id="KW-0812">Transmembrane</keyword>
<dbReference type="InterPro" id="IPR001107">
    <property type="entry name" value="Band_7"/>
</dbReference>
<dbReference type="STRING" id="640948.SAMN05216238_11277"/>
<dbReference type="CDD" id="cd03402">
    <property type="entry name" value="SPFH_like_u2"/>
    <property type="match status" value="1"/>
</dbReference>
<reference evidence="4" key="1">
    <citation type="submission" date="2016-10" db="EMBL/GenBank/DDBJ databases">
        <authorList>
            <person name="Varghese N."/>
            <person name="Submissions S."/>
        </authorList>
    </citation>
    <scope>NUCLEOTIDE SEQUENCE [LARGE SCALE GENOMIC DNA]</scope>
    <source>
        <strain evidence="4">DSM 22530</strain>
    </source>
</reference>
<dbReference type="Gene3D" id="3.30.479.30">
    <property type="entry name" value="Band 7 domain"/>
    <property type="match status" value="1"/>
</dbReference>
<dbReference type="AlphaFoldDB" id="A0A1I1ZFL1"/>
<keyword evidence="3" id="KW-0378">Hydrolase</keyword>
<dbReference type="SMART" id="SM00244">
    <property type="entry name" value="PHB"/>
    <property type="match status" value="1"/>
</dbReference>
<dbReference type="SUPFAM" id="SSF117892">
    <property type="entry name" value="Band 7/SPFH domain"/>
    <property type="match status" value="1"/>
</dbReference>
<feature type="domain" description="Band 7" evidence="2">
    <location>
        <begin position="52"/>
        <end position="216"/>
    </location>
</feature>
<evidence type="ECO:0000256" key="1">
    <source>
        <dbReference type="SAM" id="Phobius"/>
    </source>
</evidence>
<proteinExistence type="predicted"/>
<dbReference type="PANTHER" id="PTHR43446:SF1">
    <property type="entry name" value="BAND 7 DOMAIN-CONTAINING PROTEIN"/>
    <property type="match status" value="1"/>
</dbReference>
<keyword evidence="3" id="KW-0645">Protease</keyword>
<feature type="transmembrane region" description="Helical" evidence="1">
    <location>
        <begin position="39"/>
        <end position="68"/>
    </location>
</feature>
<gene>
    <name evidence="3" type="ORF">SAMN05216238_11277</name>
</gene>
<evidence type="ECO:0000259" key="2">
    <source>
        <dbReference type="SMART" id="SM00244"/>
    </source>
</evidence>
<protein>
    <submittedName>
        <fullName evidence="3">Regulator of protease activity HflC, stomatin/prohibitin superfamily</fullName>
    </submittedName>
</protein>
<dbReference type="Proteomes" id="UP000199474">
    <property type="component" value="Unassembled WGS sequence"/>
</dbReference>
<dbReference type="GO" id="GO:0008233">
    <property type="term" value="F:peptidase activity"/>
    <property type="evidence" value="ECO:0007669"/>
    <property type="project" value="UniProtKB-KW"/>
</dbReference>
<feature type="transmembrane region" description="Helical" evidence="1">
    <location>
        <begin position="12"/>
        <end position="33"/>
    </location>
</feature>
<dbReference type="Pfam" id="PF01145">
    <property type="entry name" value="Band_7"/>
    <property type="match status" value="1"/>
</dbReference>
<dbReference type="PANTHER" id="PTHR43446">
    <property type="entry name" value="MEMBRANE PROTEIN-RELATED"/>
    <property type="match status" value="1"/>
</dbReference>
<evidence type="ECO:0000313" key="4">
    <source>
        <dbReference type="Proteomes" id="UP000199474"/>
    </source>
</evidence>
<dbReference type="InterPro" id="IPR036013">
    <property type="entry name" value="Band_7/SPFH_dom_sf"/>
</dbReference>
<keyword evidence="4" id="KW-1185">Reference proteome</keyword>
<keyword evidence="1" id="KW-1133">Transmembrane helix</keyword>
<accession>A0A1I1ZFL1</accession>
<name>A0A1I1ZFL1_9BACI</name>
<organism evidence="3 4">
    <name type="scientific">Lentibacillus persicus</name>
    <dbReference type="NCBI Taxonomy" id="640948"/>
    <lineage>
        <taxon>Bacteria</taxon>
        <taxon>Bacillati</taxon>
        <taxon>Bacillota</taxon>
        <taxon>Bacilli</taxon>
        <taxon>Bacillales</taxon>
        <taxon>Bacillaceae</taxon>
        <taxon>Lentibacillus</taxon>
    </lineage>
</organism>